<keyword evidence="3 7" id="KW-0732">Signal</keyword>
<evidence type="ECO:0000256" key="5">
    <source>
        <dbReference type="ARBA" id="ARBA00023295"/>
    </source>
</evidence>
<evidence type="ECO:0000313" key="10">
    <source>
        <dbReference type="EMBL" id="UGS26146.1"/>
    </source>
</evidence>
<evidence type="ECO:0000256" key="3">
    <source>
        <dbReference type="ARBA" id="ARBA00022729"/>
    </source>
</evidence>
<dbReference type="InterPro" id="IPR017853">
    <property type="entry name" value="GH"/>
</dbReference>
<feature type="domain" description="Endo-beta-N-acetylglucosaminidase EndoS/F2-like TIM-barrel" evidence="9">
    <location>
        <begin position="55"/>
        <end position="299"/>
    </location>
</feature>
<proteinExistence type="inferred from homology"/>
<dbReference type="SUPFAM" id="SSF51445">
    <property type="entry name" value="(Trans)glycosidases"/>
    <property type="match status" value="1"/>
</dbReference>
<dbReference type="Pfam" id="PF23916">
    <property type="entry name" value="TIM-barrel_EndoS"/>
    <property type="match status" value="1"/>
</dbReference>
<accession>A0ABY3RT92</accession>
<name>A0ABY3RT92_9MICO</name>
<comment type="catalytic activity">
    <reaction evidence="6">
        <text>an N(4)-(oligosaccharide-(1-&gt;3)-[oligosaccharide-(1-&gt;6)]-beta-D-Man-(1-&gt;4)-beta-D-GlcNAc-(1-&gt;4)-alpha-D-GlcNAc)-L-asparaginyl-[protein] + H2O = an oligosaccharide-(1-&gt;3)-[oligosaccharide-(1-&gt;6)]-beta-D-Man-(1-&gt;4)-D-GlcNAc + N(4)-(N-acetyl-beta-D-glucosaminyl)-L-asparaginyl-[protein]</text>
        <dbReference type="Rhea" id="RHEA:73067"/>
        <dbReference type="Rhea" id="RHEA-COMP:12603"/>
        <dbReference type="Rhea" id="RHEA-COMP:18176"/>
        <dbReference type="ChEBI" id="CHEBI:15377"/>
        <dbReference type="ChEBI" id="CHEBI:132248"/>
        <dbReference type="ChEBI" id="CHEBI:192714"/>
        <dbReference type="ChEBI" id="CHEBI:192715"/>
        <dbReference type="EC" id="3.2.1.96"/>
    </reaction>
</comment>
<dbReference type="InterPro" id="IPR041498">
    <property type="entry name" value="Big_6"/>
</dbReference>
<evidence type="ECO:0000256" key="6">
    <source>
        <dbReference type="ARBA" id="ARBA00034414"/>
    </source>
</evidence>
<dbReference type="RefSeq" id="WP_231819845.1">
    <property type="nucleotide sequence ID" value="NZ_CP082781.1"/>
</dbReference>
<sequence>MKKSLSVLTALGVAASGLLFAAPAAAAQVPAAQVPAAASVPGSDAQCSAEPQYFAYYRTWRDKYASWPGSENEPENPAFNEQRMDDLPRGVDVAFVFSNYVSDDSRFWDVLRDEYVPNLHAQGTKLVRTVDIGVILDAPTADTPEAYDAAAEQILAEYVTDDGLDGLDVDMERELSAAQVNRAAGVFEALSAHIGPQSGTDRLFVYDTNKEGTHPLTARIAPYVSYVLVQSYGRQVSGLQRTWDSYAPYFHPCQYLIGFSFYEERGADWGDTRDPFETSRAAQYAQWQPQGATKGGIFSYAVDRDGKLVGDDTITRSDFSWSKRLIAMQDEAAGVTPAAPPAPTATLGADKATVTGTGVAGAEVRLTTSGKGRLPSPATAVVGSDGTWTATLDRPVRPPMTVSVTQRWWDTADSDAATLTGHPVWG</sequence>
<dbReference type="Pfam" id="PF17936">
    <property type="entry name" value="Big_6"/>
    <property type="match status" value="1"/>
</dbReference>
<dbReference type="EMBL" id="CP082781">
    <property type="protein sequence ID" value="UGS26146.1"/>
    <property type="molecule type" value="Genomic_DNA"/>
</dbReference>
<organism evidence="10 11">
    <name type="scientific">Microbacterium resistens</name>
    <dbReference type="NCBI Taxonomy" id="156977"/>
    <lineage>
        <taxon>Bacteria</taxon>
        <taxon>Bacillati</taxon>
        <taxon>Actinomycetota</taxon>
        <taxon>Actinomycetes</taxon>
        <taxon>Micrococcales</taxon>
        <taxon>Microbacteriaceae</taxon>
        <taxon>Microbacterium</taxon>
    </lineage>
</organism>
<dbReference type="Gene3D" id="3.20.20.80">
    <property type="entry name" value="Glycosidases"/>
    <property type="match status" value="1"/>
</dbReference>
<evidence type="ECO:0000259" key="8">
    <source>
        <dbReference type="Pfam" id="PF17936"/>
    </source>
</evidence>
<reference evidence="10 11" key="1">
    <citation type="submission" date="2023-01" db="EMBL/GenBank/DDBJ databases">
        <title>Characterization of estradiol degrading bacteria Microbacterium sp. MZT7 and reveal degrading genes through genome analysis.</title>
        <authorList>
            <person name="Hao P."/>
            <person name="Gao Y."/>
        </authorList>
    </citation>
    <scope>NUCLEOTIDE SEQUENCE [LARGE SCALE GENOMIC DNA]</scope>
    <source>
        <strain evidence="10 11">MZT7</strain>
    </source>
</reference>
<evidence type="ECO:0000259" key="9">
    <source>
        <dbReference type="Pfam" id="PF23916"/>
    </source>
</evidence>
<evidence type="ECO:0000313" key="11">
    <source>
        <dbReference type="Proteomes" id="UP001199642"/>
    </source>
</evidence>
<dbReference type="EC" id="3.2.1.96" evidence="2"/>
<keyword evidence="11" id="KW-1185">Reference proteome</keyword>
<feature type="chain" id="PRO_5046760841" description="mannosyl-glycoprotein endo-beta-N-acetylglucosaminidase" evidence="7">
    <location>
        <begin position="27"/>
        <end position="426"/>
    </location>
</feature>
<protein>
    <recommendedName>
        <fullName evidence="2">mannosyl-glycoprotein endo-beta-N-acetylglucosaminidase</fullName>
        <ecNumber evidence="2">3.2.1.96</ecNumber>
    </recommendedName>
</protein>
<dbReference type="Proteomes" id="UP001199642">
    <property type="component" value="Chromosome"/>
</dbReference>
<evidence type="ECO:0000256" key="1">
    <source>
        <dbReference type="ARBA" id="ARBA00009336"/>
    </source>
</evidence>
<keyword evidence="4" id="KW-0378">Hydrolase</keyword>
<dbReference type="InterPro" id="IPR057016">
    <property type="entry name" value="EndoS_F2-like_TIM-barrel"/>
</dbReference>
<comment type="similarity">
    <text evidence="1">Belongs to the glycosyl hydrolase 18 family.</text>
</comment>
<evidence type="ECO:0000256" key="4">
    <source>
        <dbReference type="ARBA" id="ARBA00022801"/>
    </source>
</evidence>
<gene>
    <name evidence="10" type="ORF">K8F61_16100</name>
</gene>
<dbReference type="InterPro" id="IPR013783">
    <property type="entry name" value="Ig-like_fold"/>
</dbReference>
<dbReference type="Gene3D" id="2.60.40.10">
    <property type="entry name" value="Immunoglobulins"/>
    <property type="match status" value="1"/>
</dbReference>
<feature type="domain" description="Bacterial Ig" evidence="8">
    <location>
        <begin position="339"/>
        <end position="420"/>
    </location>
</feature>
<keyword evidence="5" id="KW-0326">Glycosidase</keyword>
<feature type="signal peptide" evidence="7">
    <location>
        <begin position="1"/>
        <end position="26"/>
    </location>
</feature>
<evidence type="ECO:0000256" key="2">
    <source>
        <dbReference type="ARBA" id="ARBA00012566"/>
    </source>
</evidence>
<evidence type="ECO:0000256" key="7">
    <source>
        <dbReference type="SAM" id="SignalP"/>
    </source>
</evidence>